<keyword evidence="6" id="KW-0843">Virulence</keyword>
<keyword evidence="7" id="KW-0472">Membrane</keyword>
<dbReference type="PROSITE" id="PS00330">
    <property type="entry name" value="HEMOLYSIN_CALCIUM"/>
    <property type="match status" value="2"/>
</dbReference>
<feature type="signal peptide" evidence="8">
    <location>
        <begin position="1"/>
        <end position="29"/>
    </location>
</feature>
<keyword evidence="8" id="KW-0732">Signal</keyword>
<gene>
    <name evidence="9" type="ORF">ACFQ5G_09935</name>
</gene>
<proteinExistence type="predicted"/>
<dbReference type="Pfam" id="PF00353">
    <property type="entry name" value="HemolysinCabind"/>
    <property type="match status" value="5"/>
</dbReference>
<dbReference type="PRINTS" id="PR01488">
    <property type="entry name" value="RTXTOXINA"/>
</dbReference>
<dbReference type="InterPro" id="IPR050557">
    <property type="entry name" value="RTX_toxin/Mannuronan_C5-epim"/>
</dbReference>
<evidence type="ECO:0000256" key="1">
    <source>
        <dbReference type="ARBA" id="ARBA00004370"/>
    </source>
</evidence>
<keyword evidence="10" id="KW-1185">Reference proteome</keyword>
<dbReference type="PRINTS" id="PR00313">
    <property type="entry name" value="CABNDNGRPT"/>
</dbReference>
<sequence>MNRRTLSAIGATALAVVASPFLFSSPASAAGAGSAKVVGTNKVQFTASAGSTNSLTITISGRTVTLDDRVAIKAGRGCKAVKGDRTKVRCITAKATTRLSASLGDRNDTLRNKTSVYLYATGGSGADTLIGGSGRDDFYGGTGGDRLYGNNASDHLFGESGADRIVGGEGPDKLWAGSGDDRIWGGPGWDFIVGEGGDDIVAAGDDADYVYGSAGHDTLYGGAGEDIIGGNDGNDVIWGETGADKIEGGDGHDTIHAGSGERVTYNGAVVGDIAVGGLGDDHIFGEDDRDFIVGEQGGDELFGGAGDDYVTGGDGSDLVRGGEGDDLVAGGRIHVQAGLIEDRNGYDLVDGGTNTAVGDYCYVTVWSGDEGCEVLPADGGGEGMKRRAVFSGLSAGWQ</sequence>
<evidence type="ECO:0000313" key="10">
    <source>
        <dbReference type="Proteomes" id="UP001597183"/>
    </source>
</evidence>
<evidence type="ECO:0000256" key="7">
    <source>
        <dbReference type="ARBA" id="ARBA00023136"/>
    </source>
</evidence>
<dbReference type="Gene3D" id="2.150.10.10">
    <property type="entry name" value="Serralysin-like metalloprotease, C-terminal"/>
    <property type="match status" value="3"/>
</dbReference>
<comment type="caution">
    <text evidence="9">The sequence shown here is derived from an EMBL/GenBank/DDBJ whole genome shotgun (WGS) entry which is preliminary data.</text>
</comment>
<dbReference type="PANTHER" id="PTHR38340">
    <property type="entry name" value="S-LAYER PROTEIN"/>
    <property type="match status" value="1"/>
</dbReference>
<keyword evidence="3" id="KW-0964">Secreted</keyword>
<evidence type="ECO:0000313" key="9">
    <source>
        <dbReference type="EMBL" id="MFD1365659.1"/>
    </source>
</evidence>
<dbReference type="InterPro" id="IPR018511">
    <property type="entry name" value="Hemolysin-typ_Ca-bd_CS"/>
</dbReference>
<feature type="chain" id="PRO_5047383641" evidence="8">
    <location>
        <begin position="30"/>
        <end position="398"/>
    </location>
</feature>
<evidence type="ECO:0000256" key="2">
    <source>
        <dbReference type="ARBA" id="ARBA00004613"/>
    </source>
</evidence>
<keyword evidence="5" id="KW-0677">Repeat</keyword>
<evidence type="ECO:0000256" key="8">
    <source>
        <dbReference type="SAM" id="SignalP"/>
    </source>
</evidence>
<dbReference type="PANTHER" id="PTHR38340:SF1">
    <property type="entry name" value="S-LAYER PROTEIN"/>
    <property type="match status" value="1"/>
</dbReference>
<protein>
    <submittedName>
        <fullName evidence="9">Calcium-binding protein</fullName>
    </submittedName>
</protein>
<dbReference type="EMBL" id="JBHTMK010000012">
    <property type="protein sequence ID" value="MFD1365659.1"/>
    <property type="molecule type" value="Genomic_DNA"/>
</dbReference>
<comment type="subcellular location">
    <subcellularLocation>
        <location evidence="1">Membrane</location>
    </subcellularLocation>
    <subcellularLocation>
        <location evidence="2">Secreted</location>
    </subcellularLocation>
</comment>
<dbReference type="SUPFAM" id="SSF51120">
    <property type="entry name" value="beta-Roll"/>
    <property type="match status" value="3"/>
</dbReference>
<dbReference type="InterPro" id="IPR003995">
    <property type="entry name" value="RTX_toxin_determinant-A"/>
</dbReference>
<evidence type="ECO:0000256" key="6">
    <source>
        <dbReference type="ARBA" id="ARBA00023026"/>
    </source>
</evidence>
<evidence type="ECO:0000256" key="3">
    <source>
        <dbReference type="ARBA" id="ARBA00022525"/>
    </source>
</evidence>
<dbReference type="Proteomes" id="UP001597183">
    <property type="component" value="Unassembled WGS sequence"/>
</dbReference>
<dbReference type="RefSeq" id="WP_317792808.1">
    <property type="nucleotide sequence ID" value="NZ_AP028461.1"/>
</dbReference>
<reference evidence="10" key="1">
    <citation type="journal article" date="2019" name="Int. J. Syst. Evol. Microbiol.">
        <title>The Global Catalogue of Microorganisms (GCM) 10K type strain sequencing project: providing services to taxonomists for standard genome sequencing and annotation.</title>
        <authorList>
            <consortium name="The Broad Institute Genomics Platform"/>
            <consortium name="The Broad Institute Genome Sequencing Center for Infectious Disease"/>
            <person name="Wu L."/>
            <person name="Ma J."/>
        </authorList>
    </citation>
    <scope>NUCLEOTIDE SEQUENCE [LARGE SCALE GENOMIC DNA]</scope>
    <source>
        <strain evidence="10">CCM 7526</strain>
    </source>
</reference>
<evidence type="ECO:0000256" key="5">
    <source>
        <dbReference type="ARBA" id="ARBA00022737"/>
    </source>
</evidence>
<keyword evidence="4" id="KW-0800">Toxin</keyword>
<accession>A0ABW4A594</accession>
<evidence type="ECO:0000256" key="4">
    <source>
        <dbReference type="ARBA" id="ARBA00022656"/>
    </source>
</evidence>
<name>A0ABW4A594_9ACTN</name>
<dbReference type="InterPro" id="IPR001343">
    <property type="entry name" value="Hemolysn_Ca-bd"/>
</dbReference>
<organism evidence="9 10">
    <name type="scientific">Actinoplanes sichuanensis</name>
    <dbReference type="NCBI Taxonomy" id="512349"/>
    <lineage>
        <taxon>Bacteria</taxon>
        <taxon>Bacillati</taxon>
        <taxon>Actinomycetota</taxon>
        <taxon>Actinomycetes</taxon>
        <taxon>Micromonosporales</taxon>
        <taxon>Micromonosporaceae</taxon>
        <taxon>Actinoplanes</taxon>
    </lineage>
</organism>
<dbReference type="InterPro" id="IPR011049">
    <property type="entry name" value="Serralysin-like_metalloprot_C"/>
</dbReference>